<evidence type="ECO:0000313" key="2">
    <source>
        <dbReference type="Proteomes" id="UP000653305"/>
    </source>
</evidence>
<dbReference type="InterPro" id="IPR023393">
    <property type="entry name" value="START-like_dom_sf"/>
</dbReference>
<dbReference type="AlphaFoldDB" id="A0A830B741"/>
<dbReference type="Pfam" id="PF10604">
    <property type="entry name" value="Polyketide_cyc2"/>
    <property type="match status" value="1"/>
</dbReference>
<dbReference type="CDD" id="cd07821">
    <property type="entry name" value="PYR_PYL_RCAR_like"/>
    <property type="match status" value="1"/>
</dbReference>
<protein>
    <submittedName>
        <fullName evidence="1">Lachrymatory-factor synthase</fullName>
    </submittedName>
</protein>
<name>A0A830B741_9LAMI</name>
<dbReference type="GO" id="GO:0004864">
    <property type="term" value="F:protein phosphatase inhibitor activity"/>
    <property type="evidence" value="ECO:0007669"/>
    <property type="project" value="UniProtKB-ARBA"/>
</dbReference>
<dbReference type="Gene3D" id="3.30.530.20">
    <property type="match status" value="1"/>
</dbReference>
<proteinExistence type="predicted"/>
<keyword evidence="2" id="KW-1185">Reference proteome</keyword>
<dbReference type="SUPFAM" id="SSF55961">
    <property type="entry name" value="Bet v1-like"/>
    <property type="match status" value="1"/>
</dbReference>
<accession>A0A830B741</accession>
<dbReference type="Proteomes" id="UP000653305">
    <property type="component" value="Unassembled WGS sequence"/>
</dbReference>
<dbReference type="PANTHER" id="PTHR33789">
    <property type="entry name" value="LACHRYMATORY-FACTOR SYNTHASE"/>
    <property type="match status" value="1"/>
</dbReference>
<gene>
    <name evidence="1" type="ORF">PHJA_000431800</name>
</gene>
<sequence length="167" mass="18767">MASELDNEPKWEGKATAELHKPTADQVWPLLGDFFSFHKWLPSLDTCRQVEGGVGQLRYCASTRPPPPEGGEGVVKWCHEKLLDIDPVDKWLSYEILANNMGFKGYKATIKVLPIKGEDDLIKSGCMIEWSFSADPVEGLSYEDLVKYFDFSIQGIAQNLEKALETN</sequence>
<dbReference type="EMBL" id="BMAC01000054">
    <property type="protein sequence ID" value="GFP82887.1"/>
    <property type="molecule type" value="Genomic_DNA"/>
</dbReference>
<dbReference type="InterPro" id="IPR019587">
    <property type="entry name" value="Polyketide_cyclase/dehydratase"/>
</dbReference>
<dbReference type="OrthoDB" id="1592664at2759"/>
<evidence type="ECO:0000313" key="1">
    <source>
        <dbReference type="EMBL" id="GFP82887.1"/>
    </source>
</evidence>
<dbReference type="InterPro" id="IPR053249">
    <property type="entry name" value="LFS"/>
</dbReference>
<organism evidence="1 2">
    <name type="scientific">Phtheirospermum japonicum</name>
    <dbReference type="NCBI Taxonomy" id="374723"/>
    <lineage>
        <taxon>Eukaryota</taxon>
        <taxon>Viridiplantae</taxon>
        <taxon>Streptophyta</taxon>
        <taxon>Embryophyta</taxon>
        <taxon>Tracheophyta</taxon>
        <taxon>Spermatophyta</taxon>
        <taxon>Magnoliopsida</taxon>
        <taxon>eudicotyledons</taxon>
        <taxon>Gunneridae</taxon>
        <taxon>Pentapetalae</taxon>
        <taxon>asterids</taxon>
        <taxon>lamiids</taxon>
        <taxon>Lamiales</taxon>
        <taxon>Orobanchaceae</taxon>
        <taxon>Orobanchaceae incertae sedis</taxon>
        <taxon>Phtheirospermum</taxon>
    </lineage>
</organism>
<comment type="caution">
    <text evidence="1">The sequence shown here is derived from an EMBL/GenBank/DDBJ whole genome shotgun (WGS) entry which is preliminary data.</text>
</comment>
<dbReference type="PANTHER" id="PTHR33789:SF11">
    <property type="entry name" value="OS05G0202300 PROTEIN"/>
    <property type="match status" value="1"/>
</dbReference>
<reference evidence="1" key="1">
    <citation type="submission" date="2020-07" db="EMBL/GenBank/DDBJ databases">
        <title>Ethylene signaling mediates host invasion by parasitic plants.</title>
        <authorList>
            <person name="Yoshida S."/>
        </authorList>
    </citation>
    <scope>NUCLEOTIDE SEQUENCE</scope>
    <source>
        <strain evidence="1">Okayama</strain>
    </source>
</reference>